<proteinExistence type="predicted"/>
<accession>A0A2V0P0F1</accession>
<gene>
    <name evidence="1" type="ORF">Rsub_06382</name>
</gene>
<comment type="caution">
    <text evidence="1">The sequence shown here is derived from an EMBL/GenBank/DDBJ whole genome shotgun (WGS) entry which is preliminary data.</text>
</comment>
<name>A0A2V0P0F1_9CHLO</name>
<dbReference type="InParanoid" id="A0A2V0P0F1"/>
<dbReference type="Proteomes" id="UP000247498">
    <property type="component" value="Unassembled WGS sequence"/>
</dbReference>
<keyword evidence="2" id="KW-1185">Reference proteome</keyword>
<protein>
    <submittedName>
        <fullName evidence="1">Uncharacterized protein</fullName>
    </submittedName>
</protein>
<dbReference type="EMBL" id="BDRX01000040">
    <property type="protein sequence ID" value="GBF93344.1"/>
    <property type="molecule type" value="Genomic_DNA"/>
</dbReference>
<sequence>MIAIKPLAAPRPSAWSAGRRAGGAPRLAAARGDALGSWDDCDAMRVLMSRMEALRAREERTAATSRLMDALRSTRPILSDNVDAFSLAEWEMDHKLICQWHEDAWARLVDDTGRDD</sequence>
<dbReference type="AlphaFoldDB" id="A0A2V0P0F1"/>
<evidence type="ECO:0000313" key="2">
    <source>
        <dbReference type="Proteomes" id="UP000247498"/>
    </source>
</evidence>
<organism evidence="1 2">
    <name type="scientific">Raphidocelis subcapitata</name>
    <dbReference type="NCBI Taxonomy" id="307507"/>
    <lineage>
        <taxon>Eukaryota</taxon>
        <taxon>Viridiplantae</taxon>
        <taxon>Chlorophyta</taxon>
        <taxon>core chlorophytes</taxon>
        <taxon>Chlorophyceae</taxon>
        <taxon>CS clade</taxon>
        <taxon>Sphaeropleales</taxon>
        <taxon>Selenastraceae</taxon>
        <taxon>Raphidocelis</taxon>
    </lineage>
</organism>
<evidence type="ECO:0000313" key="1">
    <source>
        <dbReference type="EMBL" id="GBF93344.1"/>
    </source>
</evidence>
<reference evidence="1 2" key="1">
    <citation type="journal article" date="2018" name="Sci. Rep.">
        <title>Raphidocelis subcapitata (=Pseudokirchneriella subcapitata) provides an insight into genome evolution and environmental adaptations in the Sphaeropleales.</title>
        <authorList>
            <person name="Suzuki S."/>
            <person name="Yamaguchi H."/>
            <person name="Nakajima N."/>
            <person name="Kawachi M."/>
        </authorList>
    </citation>
    <scope>NUCLEOTIDE SEQUENCE [LARGE SCALE GENOMIC DNA]</scope>
    <source>
        <strain evidence="1 2">NIES-35</strain>
    </source>
</reference>